<dbReference type="Gene3D" id="1.20.58.310">
    <property type="entry name" value="Polyphosphate kinase N-terminal domain"/>
    <property type="match status" value="1"/>
</dbReference>
<dbReference type="Gene3D" id="3.30.870.10">
    <property type="entry name" value="Endonuclease Chain A"/>
    <property type="match status" value="2"/>
</dbReference>
<feature type="domain" description="Polyphosphate kinase N-terminal" evidence="9">
    <location>
        <begin position="63"/>
        <end position="111"/>
    </location>
</feature>
<dbReference type="Pfam" id="PF17941">
    <property type="entry name" value="PP_kinase_C_1"/>
    <property type="match status" value="1"/>
</dbReference>
<dbReference type="InterPro" id="IPR036830">
    <property type="entry name" value="PP_kinase_middle_dom_sf"/>
</dbReference>
<evidence type="ECO:0000313" key="13">
    <source>
        <dbReference type="Proteomes" id="UP000266178"/>
    </source>
</evidence>
<dbReference type="GO" id="GO:0005524">
    <property type="term" value="F:ATP binding"/>
    <property type="evidence" value="ECO:0007669"/>
    <property type="project" value="UniProtKB-KW"/>
</dbReference>
<dbReference type="EC" id="2.7.4.1" evidence="1"/>
<dbReference type="SUPFAM" id="SSF143724">
    <property type="entry name" value="PHP14-like"/>
    <property type="match status" value="1"/>
</dbReference>
<dbReference type="PANTHER" id="PTHR30218">
    <property type="entry name" value="POLYPHOSPHATE KINASE"/>
    <property type="match status" value="1"/>
</dbReference>
<keyword evidence="13" id="KW-1185">Reference proteome</keyword>
<evidence type="ECO:0000259" key="10">
    <source>
        <dbReference type="Pfam" id="PF13090"/>
    </source>
</evidence>
<dbReference type="AlphaFoldDB" id="A0A399F6R4"/>
<evidence type="ECO:0000259" key="11">
    <source>
        <dbReference type="Pfam" id="PF17941"/>
    </source>
</evidence>
<comment type="caution">
    <text evidence="12">The sequence shown here is derived from an EMBL/GenBank/DDBJ whole genome shotgun (WGS) entry which is preliminary data.</text>
</comment>
<keyword evidence="2" id="KW-0597">Phosphoprotein</keyword>
<name>A0A399F6R4_9DEIN</name>
<dbReference type="EMBL" id="QWLB01000044">
    <property type="protein sequence ID" value="RIH91425.1"/>
    <property type="molecule type" value="Genomic_DNA"/>
</dbReference>
<keyword evidence="6" id="KW-0067">ATP-binding</keyword>
<keyword evidence="4" id="KW-0547">Nucleotide-binding</keyword>
<feature type="domain" description="Polyphosphate kinase C-terminal" evidence="10">
    <location>
        <begin position="531"/>
        <end position="661"/>
    </location>
</feature>
<protein>
    <recommendedName>
        <fullName evidence="1">ATP-polyphosphate phosphotransferase</fullName>
        <ecNumber evidence="1">2.7.4.1</ecNumber>
    </recommendedName>
</protein>
<dbReference type="GO" id="GO:0006799">
    <property type="term" value="P:polyphosphate biosynthetic process"/>
    <property type="evidence" value="ECO:0007669"/>
    <property type="project" value="InterPro"/>
</dbReference>
<dbReference type="InterPro" id="IPR025198">
    <property type="entry name" value="PPK_N_dom"/>
</dbReference>
<feature type="domain" description="Polyphosphate kinase C-terminal" evidence="11">
    <location>
        <begin position="350"/>
        <end position="507"/>
    </location>
</feature>
<dbReference type="InterPro" id="IPR003414">
    <property type="entry name" value="PP_kinase"/>
</dbReference>
<dbReference type="SUPFAM" id="SSF140356">
    <property type="entry name" value="PPK N-terminal domain-like"/>
    <property type="match status" value="1"/>
</dbReference>
<accession>A0A399F6R4</accession>
<dbReference type="Pfam" id="PF13089">
    <property type="entry name" value="PP_kinase_N"/>
    <property type="match status" value="1"/>
</dbReference>
<dbReference type="InterPro" id="IPR036832">
    <property type="entry name" value="PPK_N_dom_sf"/>
</dbReference>
<dbReference type="Pfam" id="PF13090">
    <property type="entry name" value="PP_kinase_C"/>
    <property type="match status" value="1"/>
</dbReference>
<evidence type="ECO:0000259" key="9">
    <source>
        <dbReference type="Pfam" id="PF13089"/>
    </source>
</evidence>
<reference evidence="12 13" key="1">
    <citation type="submission" date="2018-08" db="EMBL/GenBank/DDBJ databases">
        <title>Meiothermus granaticius genome AF-68 sequencing project.</title>
        <authorList>
            <person name="Da Costa M.S."/>
            <person name="Albuquerque L."/>
            <person name="Raposo P."/>
            <person name="Froufe H.J.C."/>
            <person name="Barroso C.S."/>
            <person name="Egas C."/>
        </authorList>
    </citation>
    <scope>NUCLEOTIDE SEQUENCE [LARGE SCALE GENOMIC DNA]</scope>
    <source>
        <strain evidence="12 13">AF-68</strain>
    </source>
</reference>
<keyword evidence="3 12" id="KW-0808">Transferase</keyword>
<dbReference type="Proteomes" id="UP000266178">
    <property type="component" value="Unassembled WGS sequence"/>
</dbReference>
<proteinExistence type="predicted"/>
<organism evidence="12 13">
    <name type="scientific">Meiothermus granaticius NBRC 107808</name>
    <dbReference type="NCBI Taxonomy" id="1227551"/>
    <lineage>
        <taxon>Bacteria</taxon>
        <taxon>Thermotogati</taxon>
        <taxon>Deinococcota</taxon>
        <taxon>Deinococci</taxon>
        <taxon>Thermales</taxon>
        <taxon>Thermaceae</taxon>
        <taxon>Meiothermus</taxon>
    </lineage>
</organism>
<evidence type="ECO:0000256" key="7">
    <source>
        <dbReference type="SAM" id="MobiDB-lite"/>
    </source>
</evidence>
<evidence type="ECO:0000256" key="6">
    <source>
        <dbReference type="ARBA" id="ARBA00022840"/>
    </source>
</evidence>
<evidence type="ECO:0000256" key="2">
    <source>
        <dbReference type="ARBA" id="ARBA00022553"/>
    </source>
</evidence>
<dbReference type="GO" id="GO:0009358">
    <property type="term" value="C:polyphosphate kinase complex"/>
    <property type="evidence" value="ECO:0007669"/>
    <property type="project" value="InterPro"/>
</dbReference>
<evidence type="ECO:0000256" key="5">
    <source>
        <dbReference type="ARBA" id="ARBA00022777"/>
    </source>
</evidence>
<gene>
    <name evidence="12" type="primary">ppk</name>
    <name evidence="12" type="ORF">Mgrana_02706</name>
</gene>
<dbReference type="GO" id="GO:0008976">
    <property type="term" value="F:polyphosphate kinase activity"/>
    <property type="evidence" value="ECO:0007669"/>
    <property type="project" value="UniProtKB-EC"/>
</dbReference>
<evidence type="ECO:0000256" key="4">
    <source>
        <dbReference type="ARBA" id="ARBA00022741"/>
    </source>
</evidence>
<dbReference type="Pfam" id="PF02503">
    <property type="entry name" value="PP_kinase"/>
    <property type="match status" value="1"/>
</dbReference>
<dbReference type="InterPro" id="IPR025200">
    <property type="entry name" value="PPK_C_dom2"/>
</dbReference>
<feature type="domain" description="Polyphosphate kinase middle" evidence="8">
    <location>
        <begin position="205"/>
        <end position="319"/>
    </location>
</feature>
<feature type="region of interest" description="Disordered" evidence="7">
    <location>
        <begin position="16"/>
        <end position="56"/>
    </location>
</feature>
<feature type="compositionally biased region" description="Basic residues" evidence="7">
    <location>
        <begin position="31"/>
        <end position="47"/>
    </location>
</feature>
<dbReference type="InterPro" id="IPR024953">
    <property type="entry name" value="PP_kinase_middle"/>
</dbReference>
<dbReference type="InterPro" id="IPR041108">
    <property type="entry name" value="PP_kinase_C_1"/>
</dbReference>
<sequence>MLTPLRSGKRKLLLVAKHKRKGLHSPDLSPKHSRGMQKAPAKPKKPSSKAPPAKPRYAAVRISQEASWLSFNRRVLEQTRRPDFPLLERLRFLGIWASNMDEFFAARISRAFLETRGSPGYRGLMAEARAQAEEAEARYSEFLRDLEPLGIHVLEPTQLTKAEKQYFGAYLAEKVAPRTDLIPPEAIPELSSGALYFAAGEGLLQHLIRLPESLPRLLAIPGREGGYVRLGALVRMRSDLFLPSRSPLFEFRLVRIAQLERSRTDWDDLPEALEARMDGKVSHLEIEADFPDHWAETLRVALQLEPEEVFRLDPPLDLRLVGTIVAEGPAKERFAPLEVEKPKGFIKDPFTFLDRRDLLLYHPFEDYGMVEAFALAAARDPKVEALRATLYRIGRENGIAEALILAAKAGKNVAVLLEGRARFDELSNLEWSLRFQGAGVQVLPLPDKKVHAKALYVRRGEREYVHLGTGNYNPINGRLYTDLSLFTAEPRLTSDVHSFFSALESNQPPTLHLLRTASAIREVLLEGIRGEAHKKGEILLKFNHLTDPAILEALEEALSAGAKLHLIVRSTLTTLWEGVDSKSLVGRFLEHARVAAFKNRGKWQVWAGSADAMPRNLDGRYELFFPILDPKARRKVRSILERQIADDRNTYILTPAGQTARWGGKHNGQRL</sequence>
<evidence type="ECO:0000256" key="3">
    <source>
        <dbReference type="ARBA" id="ARBA00022679"/>
    </source>
</evidence>
<dbReference type="PANTHER" id="PTHR30218:SF0">
    <property type="entry name" value="POLYPHOSPHATE KINASE"/>
    <property type="match status" value="1"/>
</dbReference>
<evidence type="ECO:0000256" key="1">
    <source>
        <dbReference type="ARBA" id="ARBA00012960"/>
    </source>
</evidence>
<evidence type="ECO:0000259" key="8">
    <source>
        <dbReference type="Pfam" id="PF02503"/>
    </source>
</evidence>
<keyword evidence="5 12" id="KW-0418">Kinase</keyword>
<dbReference type="Gene3D" id="3.30.1840.10">
    <property type="entry name" value="Polyphosphate kinase middle domain"/>
    <property type="match status" value="1"/>
</dbReference>
<evidence type="ECO:0000313" key="12">
    <source>
        <dbReference type="EMBL" id="RIH91425.1"/>
    </source>
</evidence>
<dbReference type="SUPFAM" id="SSF56024">
    <property type="entry name" value="Phospholipase D/nuclease"/>
    <property type="match status" value="2"/>
</dbReference>